<keyword evidence="4" id="KW-1185">Reference proteome</keyword>
<comment type="caution">
    <text evidence="3">The sequence shown here is derived from an EMBL/GenBank/DDBJ whole genome shotgun (WGS) entry which is preliminary data.</text>
</comment>
<dbReference type="Pfam" id="PF00582">
    <property type="entry name" value="Usp"/>
    <property type="match status" value="1"/>
</dbReference>
<dbReference type="InterPro" id="IPR006015">
    <property type="entry name" value="Universal_stress_UspA"/>
</dbReference>
<dbReference type="InterPro" id="IPR006016">
    <property type="entry name" value="UspA"/>
</dbReference>
<dbReference type="RefSeq" id="WP_326509977.1">
    <property type="nucleotide sequence ID" value="NZ_JAWIIV010000051.1"/>
</dbReference>
<evidence type="ECO:0000313" key="4">
    <source>
        <dbReference type="Proteomes" id="UP001352263"/>
    </source>
</evidence>
<evidence type="ECO:0000256" key="1">
    <source>
        <dbReference type="ARBA" id="ARBA00008791"/>
    </source>
</evidence>
<name>A0ABU6JJA4_9BURK</name>
<dbReference type="CDD" id="cd00293">
    <property type="entry name" value="USP-like"/>
    <property type="match status" value="1"/>
</dbReference>
<reference evidence="3 4" key="1">
    <citation type="submission" date="2023-10" db="EMBL/GenBank/DDBJ databases">
        <title>Noviherbaspirillum sp. CPCC 100848 genome assembly.</title>
        <authorList>
            <person name="Li X.Y."/>
            <person name="Fang X.M."/>
        </authorList>
    </citation>
    <scope>NUCLEOTIDE SEQUENCE [LARGE SCALE GENOMIC DNA]</scope>
    <source>
        <strain evidence="3 4">CPCC 100848</strain>
    </source>
</reference>
<dbReference type="SUPFAM" id="SSF52402">
    <property type="entry name" value="Adenine nucleotide alpha hydrolases-like"/>
    <property type="match status" value="1"/>
</dbReference>
<dbReference type="Gene3D" id="3.40.50.620">
    <property type="entry name" value="HUPs"/>
    <property type="match status" value="1"/>
</dbReference>
<protein>
    <submittedName>
        <fullName evidence="3">Universal stress protein</fullName>
    </submittedName>
</protein>
<dbReference type="PANTHER" id="PTHR46268">
    <property type="entry name" value="STRESS RESPONSE PROTEIN NHAX"/>
    <property type="match status" value="1"/>
</dbReference>
<accession>A0ABU6JJA4</accession>
<proteinExistence type="inferred from homology"/>
<dbReference type="InterPro" id="IPR014729">
    <property type="entry name" value="Rossmann-like_a/b/a_fold"/>
</dbReference>
<comment type="similarity">
    <text evidence="1">Belongs to the universal stress protein A family.</text>
</comment>
<organism evidence="3 4">
    <name type="scientific">Noviherbaspirillum album</name>
    <dbReference type="NCBI Taxonomy" id="3080276"/>
    <lineage>
        <taxon>Bacteria</taxon>
        <taxon>Pseudomonadati</taxon>
        <taxon>Pseudomonadota</taxon>
        <taxon>Betaproteobacteria</taxon>
        <taxon>Burkholderiales</taxon>
        <taxon>Oxalobacteraceae</taxon>
        <taxon>Noviherbaspirillum</taxon>
    </lineage>
</organism>
<gene>
    <name evidence="3" type="ORF">RY831_29845</name>
</gene>
<dbReference type="EMBL" id="JAWIIV010000051">
    <property type="protein sequence ID" value="MEC4723355.1"/>
    <property type="molecule type" value="Genomic_DNA"/>
</dbReference>
<dbReference type="PRINTS" id="PR01438">
    <property type="entry name" value="UNVRSLSTRESS"/>
</dbReference>
<evidence type="ECO:0000313" key="3">
    <source>
        <dbReference type="EMBL" id="MEC4723355.1"/>
    </source>
</evidence>
<dbReference type="Proteomes" id="UP001352263">
    <property type="component" value="Unassembled WGS sequence"/>
</dbReference>
<sequence length="140" mass="15273">MRTLLVPFDGSESAMHALQYAMTMVEEGFATELEVLHVGDPMPIGTHGVMTHEEIQHREAEESGRILHPARKLLDEAKLTYQVRSRVGSAANEISKHAKECRCDGIVMGTRGMGPFVSAMMGSVATRVVNLADVPVTLVK</sequence>
<dbReference type="PANTHER" id="PTHR46268:SF6">
    <property type="entry name" value="UNIVERSAL STRESS PROTEIN UP12"/>
    <property type="match status" value="1"/>
</dbReference>
<feature type="domain" description="UspA" evidence="2">
    <location>
        <begin position="1"/>
        <end position="140"/>
    </location>
</feature>
<evidence type="ECO:0000259" key="2">
    <source>
        <dbReference type="Pfam" id="PF00582"/>
    </source>
</evidence>